<feature type="signal peptide" evidence="4">
    <location>
        <begin position="1"/>
        <end position="21"/>
    </location>
</feature>
<dbReference type="PANTHER" id="PTHR34142:SF1">
    <property type="entry name" value="GLYCOSIDE HYDROLASE FAMILY 5 DOMAIN-CONTAINING PROTEIN"/>
    <property type="match status" value="1"/>
</dbReference>
<dbReference type="GO" id="GO:0004553">
    <property type="term" value="F:hydrolase activity, hydrolyzing O-glycosyl compounds"/>
    <property type="evidence" value="ECO:0007669"/>
    <property type="project" value="InterPro"/>
</dbReference>
<dbReference type="InterPro" id="IPR001547">
    <property type="entry name" value="Glyco_hydro_5"/>
</dbReference>
<dbReference type="Gene3D" id="2.30.32.30">
    <property type="entry name" value="CBM10"/>
    <property type="match status" value="2"/>
</dbReference>
<dbReference type="SMART" id="SM01064">
    <property type="entry name" value="CBM_10"/>
    <property type="match status" value="2"/>
</dbReference>
<dbReference type="PANTHER" id="PTHR34142">
    <property type="entry name" value="ENDO-BETA-1,4-GLUCANASE A"/>
    <property type="match status" value="1"/>
</dbReference>
<dbReference type="PROSITE" id="PS51763">
    <property type="entry name" value="CBM10"/>
    <property type="match status" value="2"/>
</dbReference>
<reference evidence="6 7" key="1">
    <citation type="submission" date="2019-02" db="EMBL/GenBank/DDBJ databases">
        <title>Genomic plasticity associated with the antimicrobial resistance in Vibrio cholerae.</title>
        <authorList>
            <person name="Verma J."/>
            <person name="Bag S."/>
            <person name="Saha B."/>
            <person name="Kumar P."/>
            <person name="Ghosh T.S."/>
            <person name="Dayal M."/>
            <person name="Senapati T."/>
            <person name="Mehra S."/>
            <person name="Dey P."/>
            <person name="Desigamani A."/>
            <person name="Kumar D."/>
            <person name="Rana P."/>
            <person name="Kumar B."/>
            <person name="Maiti T.K."/>
            <person name="Sharma N.C."/>
            <person name="Bhadra R.K."/>
            <person name="Mutreja A."/>
            <person name="Nair G.B."/>
            <person name="Ramamurthy T."/>
            <person name="Das B."/>
        </authorList>
    </citation>
    <scope>NUCLEOTIDE SEQUENCE [LARGE SCALE GENOMIC DNA]</scope>
    <source>
        <strain evidence="6 7">IDH06781</strain>
    </source>
</reference>
<evidence type="ECO:0000259" key="5">
    <source>
        <dbReference type="PROSITE" id="PS51763"/>
    </source>
</evidence>
<evidence type="ECO:0000313" key="7">
    <source>
        <dbReference type="Proteomes" id="UP000294145"/>
    </source>
</evidence>
<accession>A0A7Z7YGF8</accession>
<evidence type="ECO:0000256" key="1">
    <source>
        <dbReference type="ARBA" id="ARBA00022801"/>
    </source>
</evidence>
<sequence>MKYFNFCIVTLLFLFSNTVFAGLYVSGSVLYEYNGIPFKIRGINHAHAWYADKLETALQGISSTGANTVRIVLSNGHRWNKTSAEEVGNIIQLAKSYNLITVLEVHDTTGYGEESSAADLNSAADYWIEIKEKLVGEENYVIINLGNEPFGNGIISSDWINAHKDAINRLRSEGMNHVIMVDAPNWGQDWQNIMLDNATSILDSDPLHNIMFSVHMYEVYGDYSTINNYISSFINKGLSLVVGEFAATHKGSNVDESAIMERTETLSLGYIGWSWSGNDDSTADLDIVNNWNNDSYTTWGNTLINGENGIKSTSQIATVFTCKDDCSGESTQYPTCSSSSLDPDGDGWGWENEQSCIVQDSNDTAPNGYAYCSSESSDPDGDGWGWENNESCVVKGSNADY</sequence>
<evidence type="ECO:0000256" key="2">
    <source>
        <dbReference type="ARBA" id="ARBA00023295"/>
    </source>
</evidence>
<feature type="domain" description="CBM10" evidence="5">
    <location>
        <begin position="361"/>
        <end position="395"/>
    </location>
</feature>
<dbReference type="AlphaFoldDB" id="A0A7Z7YGF8"/>
<dbReference type="InterPro" id="IPR018087">
    <property type="entry name" value="Glyco_hydro_5_CS"/>
</dbReference>
<keyword evidence="4" id="KW-0732">Signal</keyword>
<feature type="domain" description="CBM10" evidence="5">
    <location>
        <begin position="325"/>
        <end position="359"/>
    </location>
</feature>
<dbReference type="InterPro" id="IPR017853">
    <property type="entry name" value="GH"/>
</dbReference>
<dbReference type="Pfam" id="PF00150">
    <property type="entry name" value="Cellulase"/>
    <property type="match status" value="1"/>
</dbReference>
<keyword evidence="2 3" id="KW-0326">Glycosidase</keyword>
<dbReference type="Pfam" id="PF02013">
    <property type="entry name" value="CBM_10"/>
    <property type="match status" value="2"/>
</dbReference>
<organism evidence="6 7">
    <name type="scientific">Vibrio cholerae</name>
    <dbReference type="NCBI Taxonomy" id="666"/>
    <lineage>
        <taxon>Bacteria</taxon>
        <taxon>Pseudomonadati</taxon>
        <taxon>Pseudomonadota</taxon>
        <taxon>Gammaproteobacteria</taxon>
        <taxon>Vibrionales</taxon>
        <taxon>Vibrionaceae</taxon>
        <taxon>Vibrio</taxon>
    </lineage>
</organism>
<dbReference type="Proteomes" id="UP000294145">
    <property type="component" value="Unassembled WGS sequence"/>
</dbReference>
<dbReference type="InterPro" id="IPR036601">
    <property type="entry name" value="CBM10_sf"/>
</dbReference>
<dbReference type="SUPFAM" id="SSF57615">
    <property type="entry name" value="Type X cellulose binding domain, CBDX"/>
    <property type="match status" value="1"/>
</dbReference>
<feature type="chain" id="PRO_5031342386" evidence="4">
    <location>
        <begin position="22"/>
        <end position="401"/>
    </location>
</feature>
<dbReference type="InterPro" id="IPR009031">
    <property type="entry name" value="CBM10"/>
</dbReference>
<evidence type="ECO:0000256" key="4">
    <source>
        <dbReference type="SAM" id="SignalP"/>
    </source>
</evidence>
<dbReference type="RefSeq" id="WP_000873314.1">
    <property type="nucleotide sequence ID" value="NZ_CBCSBK010000028.1"/>
</dbReference>
<evidence type="ECO:0000256" key="3">
    <source>
        <dbReference type="RuleBase" id="RU361153"/>
    </source>
</evidence>
<dbReference type="InterPro" id="IPR002883">
    <property type="entry name" value="CBM10/Dockerin_dom"/>
</dbReference>
<name>A0A7Z7YGF8_VIBCL</name>
<gene>
    <name evidence="6" type="ORF">EYB64_03860</name>
</gene>
<dbReference type="Gene3D" id="3.20.20.80">
    <property type="entry name" value="Glycosidases"/>
    <property type="match status" value="1"/>
</dbReference>
<dbReference type="GO" id="GO:0030248">
    <property type="term" value="F:cellulose binding"/>
    <property type="evidence" value="ECO:0007669"/>
    <property type="project" value="InterPro"/>
</dbReference>
<protein>
    <submittedName>
        <fullName evidence="6">Benzoate transporter</fullName>
    </submittedName>
</protein>
<keyword evidence="1 3" id="KW-0378">Hydrolase</keyword>
<dbReference type="SUPFAM" id="SSF51445">
    <property type="entry name" value="(Trans)glycosidases"/>
    <property type="match status" value="1"/>
</dbReference>
<proteinExistence type="inferred from homology"/>
<evidence type="ECO:0000313" key="6">
    <source>
        <dbReference type="EMBL" id="TBM45413.1"/>
    </source>
</evidence>
<dbReference type="EMBL" id="SISP01000003">
    <property type="protein sequence ID" value="TBM45413.1"/>
    <property type="molecule type" value="Genomic_DNA"/>
</dbReference>
<dbReference type="PROSITE" id="PS00659">
    <property type="entry name" value="GLYCOSYL_HYDROL_F5"/>
    <property type="match status" value="1"/>
</dbReference>
<comment type="similarity">
    <text evidence="3">Belongs to the glycosyl hydrolase 5 (cellulase A) family.</text>
</comment>
<comment type="caution">
    <text evidence="6">The sequence shown here is derived from an EMBL/GenBank/DDBJ whole genome shotgun (WGS) entry which is preliminary data.</text>
</comment>
<dbReference type="GO" id="GO:0009251">
    <property type="term" value="P:glucan catabolic process"/>
    <property type="evidence" value="ECO:0007669"/>
    <property type="project" value="TreeGrafter"/>
</dbReference>